<evidence type="ECO:0000313" key="3">
    <source>
        <dbReference type="Proteomes" id="UP000054018"/>
    </source>
</evidence>
<evidence type="ECO:0000259" key="1">
    <source>
        <dbReference type="Pfam" id="PF12937"/>
    </source>
</evidence>
<dbReference type="SUPFAM" id="SSF81383">
    <property type="entry name" value="F-box domain"/>
    <property type="match status" value="1"/>
</dbReference>
<dbReference type="InterPro" id="IPR036047">
    <property type="entry name" value="F-box-like_dom_sf"/>
</dbReference>
<dbReference type="InterPro" id="IPR001810">
    <property type="entry name" value="F-box_dom"/>
</dbReference>
<evidence type="ECO:0000313" key="2">
    <source>
        <dbReference type="EMBL" id="KIK22050.1"/>
    </source>
</evidence>
<proteinExistence type="predicted"/>
<dbReference type="Gene3D" id="1.20.1280.50">
    <property type="match status" value="1"/>
</dbReference>
<keyword evidence="3" id="KW-1185">Reference proteome</keyword>
<reference evidence="3" key="2">
    <citation type="submission" date="2015-01" db="EMBL/GenBank/DDBJ databases">
        <title>Evolutionary Origins and Diversification of the Mycorrhizal Mutualists.</title>
        <authorList>
            <consortium name="DOE Joint Genome Institute"/>
            <consortium name="Mycorrhizal Genomics Consortium"/>
            <person name="Kohler A."/>
            <person name="Kuo A."/>
            <person name="Nagy L.G."/>
            <person name="Floudas D."/>
            <person name="Copeland A."/>
            <person name="Barry K.W."/>
            <person name="Cichocki N."/>
            <person name="Veneault-Fourrey C."/>
            <person name="LaButti K."/>
            <person name="Lindquist E.A."/>
            <person name="Lipzen A."/>
            <person name="Lundell T."/>
            <person name="Morin E."/>
            <person name="Murat C."/>
            <person name="Riley R."/>
            <person name="Ohm R."/>
            <person name="Sun H."/>
            <person name="Tunlid A."/>
            <person name="Henrissat B."/>
            <person name="Grigoriev I.V."/>
            <person name="Hibbett D.S."/>
            <person name="Martin F."/>
        </authorList>
    </citation>
    <scope>NUCLEOTIDE SEQUENCE [LARGE SCALE GENOMIC DNA]</scope>
    <source>
        <strain evidence="3">441</strain>
    </source>
</reference>
<organism evidence="2 3">
    <name type="scientific">Pisolithus microcarpus 441</name>
    <dbReference type="NCBI Taxonomy" id="765257"/>
    <lineage>
        <taxon>Eukaryota</taxon>
        <taxon>Fungi</taxon>
        <taxon>Dikarya</taxon>
        <taxon>Basidiomycota</taxon>
        <taxon>Agaricomycotina</taxon>
        <taxon>Agaricomycetes</taxon>
        <taxon>Agaricomycetidae</taxon>
        <taxon>Boletales</taxon>
        <taxon>Sclerodermatineae</taxon>
        <taxon>Pisolithaceae</taxon>
        <taxon>Pisolithus</taxon>
    </lineage>
</organism>
<dbReference type="SUPFAM" id="SSF52047">
    <property type="entry name" value="RNI-like"/>
    <property type="match status" value="1"/>
</dbReference>
<sequence length="492" mass="56574">MNELFDARAKLARLKRRESELVEELLDVHKAVAAQKLVIDELIKASTIPPINLLPNELLAQIFLLIRSEREKLAHVSRRWRAVIFDTPSIWNEIDLSCYEGCPELLKLHLERSRQSPLTVSLYSDQQPEVDIVLLHANRIHVLRIFGDAEYIIDRFASFTFPALEFLFVDLHARSADPLLSLYSRTPTLKCLQLHRLYDHPFPAGPAPGQLSTSTPHITYLSNIPFQSLTHLSLEGEMDSWRLPPDSIHFPVLESLELRSNCPMPFLEAIVAPKLEQFEFYRTLYIPPEYKAFHGPTSKFDNVRHIVFAATPGELVPFDAFDLAQEFCYVFPGVRHAKIHMQHLHPLFSPYRTVGHPHTPIDNWTRLETLEIQDLDVNKVDVHFVNWFRMRKDLGLHLKLISERRTANHNFVAPDAFKPGLYQTFQECCASVELCCVPMSSPMYLSVSANSLQLFTCPLREFDQVNPTDLVALARMCSTEPADMLRAQFWTL</sequence>
<feature type="domain" description="F-box" evidence="1">
    <location>
        <begin position="51"/>
        <end position="96"/>
    </location>
</feature>
<protein>
    <recommendedName>
        <fullName evidence="1">F-box domain-containing protein</fullName>
    </recommendedName>
</protein>
<dbReference type="Proteomes" id="UP000054018">
    <property type="component" value="Unassembled WGS sequence"/>
</dbReference>
<accession>A0A0C9YBF6</accession>
<dbReference type="Pfam" id="PF12937">
    <property type="entry name" value="F-box-like"/>
    <property type="match status" value="1"/>
</dbReference>
<name>A0A0C9YBF6_9AGAM</name>
<dbReference type="STRING" id="765257.A0A0C9YBF6"/>
<reference evidence="2 3" key="1">
    <citation type="submission" date="2014-04" db="EMBL/GenBank/DDBJ databases">
        <authorList>
            <consortium name="DOE Joint Genome Institute"/>
            <person name="Kuo A."/>
            <person name="Kohler A."/>
            <person name="Costa M.D."/>
            <person name="Nagy L.G."/>
            <person name="Floudas D."/>
            <person name="Copeland A."/>
            <person name="Barry K.W."/>
            <person name="Cichocki N."/>
            <person name="Veneault-Fourrey C."/>
            <person name="LaButti K."/>
            <person name="Lindquist E.A."/>
            <person name="Lipzen A."/>
            <person name="Lundell T."/>
            <person name="Morin E."/>
            <person name="Murat C."/>
            <person name="Sun H."/>
            <person name="Tunlid A."/>
            <person name="Henrissat B."/>
            <person name="Grigoriev I.V."/>
            <person name="Hibbett D.S."/>
            <person name="Martin F."/>
            <person name="Nordberg H.P."/>
            <person name="Cantor M.N."/>
            <person name="Hua S.X."/>
        </authorList>
    </citation>
    <scope>NUCLEOTIDE SEQUENCE [LARGE SCALE GENOMIC DNA]</scope>
    <source>
        <strain evidence="2 3">441</strain>
    </source>
</reference>
<gene>
    <name evidence="2" type="ORF">PISMIDRAFT_680824</name>
</gene>
<dbReference type="HOGENOM" id="CLU_023752_1_0_1"/>
<dbReference type="OrthoDB" id="2649251at2759"/>
<dbReference type="AlphaFoldDB" id="A0A0C9YBF6"/>
<dbReference type="EMBL" id="KN833744">
    <property type="protein sequence ID" value="KIK22050.1"/>
    <property type="molecule type" value="Genomic_DNA"/>
</dbReference>